<dbReference type="EMBL" id="VSSQ01005368">
    <property type="protein sequence ID" value="MPM28868.1"/>
    <property type="molecule type" value="Genomic_DNA"/>
</dbReference>
<keyword evidence="1" id="KW-0812">Transmembrane</keyword>
<keyword evidence="1" id="KW-1133">Transmembrane helix</keyword>
<sequence>MLSKVYIVSDQRKVYNKRGVTIVMDRIIQLMLLLSLLMLIFVIAFLLLAIGVVVPGFLDELFLLGVLIFFIQWIWNHRDASGNENFFVREMRKIYLAALTKEIRGKLVDYRADRGFFVLQSGARAYRFPIRSLAEYDRTRVLHWLEDNDDILMIIYIHVLTRNMSHYEFPLQD</sequence>
<organism evidence="2">
    <name type="scientific">bioreactor metagenome</name>
    <dbReference type="NCBI Taxonomy" id="1076179"/>
    <lineage>
        <taxon>unclassified sequences</taxon>
        <taxon>metagenomes</taxon>
        <taxon>ecological metagenomes</taxon>
    </lineage>
</organism>
<feature type="transmembrane region" description="Helical" evidence="1">
    <location>
        <begin position="27"/>
        <end position="50"/>
    </location>
</feature>
<evidence type="ECO:0000256" key="1">
    <source>
        <dbReference type="SAM" id="Phobius"/>
    </source>
</evidence>
<protein>
    <submittedName>
        <fullName evidence="2">Uncharacterized protein</fullName>
    </submittedName>
</protein>
<evidence type="ECO:0000313" key="2">
    <source>
        <dbReference type="EMBL" id="MPM28868.1"/>
    </source>
</evidence>
<comment type="caution">
    <text evidence="2">The sequence shown here is derived from an EMBL/GenBank/DDBJ whole genome shotgun (WGS) entry which is preliminary data.</text>
</comment>
<accession>A0A644YLJ7</accession>
<gene>
    <name evidence="2" type="ORF">SDC9_75400</name>
</gene>
<proteinExistence type="predicted"/>
<keyword evidence="1" id="KW-0472">Membrane</keyword>
<name>A0A644YLJ7_9ZZZZ</name>
<dbReference type="AlphaFoldDB" id="A0A644YLJ7"/>
<reference evidence="2" key="1">
    <citation type="submission" date="2019-08" db="EMBL/GenBank/DDBJ databases">
        <authorList>
            <person name="Kucharzyk K."/>
            <person name="Murdoch R.W."/>
            <person name="Higgins S."/>
            <person name="Loffler F."/>
        </authorList>
    </citation>
    <scope>NUCLEOTIDE SEQUENCE</scope>
</reference>